<dbReference type="Proteomes" id="UP001348817">
    <property type="component" value="Chromosome"/>
</dbReference>
<dbReference type="InterPro" id="IPR002798">
    <property type="entry name" value="SpoIIM-like"/>
</dbReference>
<feature type="transmembrane region" description="Helical" evidence="1">
    <location>
        <begin position="170"/>
        <end position="194"/>
    </location>
</feature>
<keyword evidence="3" id="KW-1185">Reference proteome</keyword>
<evidence type="ECO:0000256" key="1">
    <source>
        <dbReference type="SAM" id="Phobius"/>
    </source>
</evidence>
<feature type="transmembrane region" description="Helical" evidence="1">
    <location>
        <begin position="547"/>
        <end position="568"/>
    </location>
</feature>
<evidence type="ECO:0000313" key="3">
    <source>
        <dbReference type="Proteomes" id="UP001348817"/>
    </source>
</evidence>
<feature type="transmembrane region" description="Helical" evidence="1">
    <location>
        <begin position="503"/>
        <end position="527"/>
    </location>
</feature>
<dbReference type="PANTHER" id="PTHR35337:SF1">
    <property type="entry name" value="SLR1478 PROTEIN"/>
    <property type="match status" value="1"/>
</dbReference>
<feature type="transmembrane region" description="Helical" evidence="1">
    <location>
        <begin position="99"/>
        <end position="118"/>
    </location>
</feature>
<feature type="transmembrane region" description="Helical" evidence="1">
    <location>
        <begin position="436"/>
        <end position="456"/>
    </location>
</feature>
<feature type="transmembrane region" description="Helical" evidence="1">
    <location>
        <begin position="462"/>
        <end position="482"/>
    </location>
</feature>
<feature type="transmembrane region" description="Helical" evidence="1">
    <location>
        <begin position="360"/>
        <end position="379"/>
    </location>
</feature>
<gene>
    <name evidence="2" type="ORF">FUAX_28510</name>
</gene>
<keyword evidence="1" id="KW-0812">Transmembrane</keyword>
<dbReference type="Pfam" id="PF01944">
    <property type="entry name" value="SpoIIM"/>
    <property type="match status" value="1"/>
</dbReference>
<keyword evidence="1" id="KW-0472">Membrane</keyword>
<organism evidence="2 3">
    <name type="scientific">Fulvitalea axinellae</name>
    <dbReference type="NCBI Taxonomy" id="1182444"/>
    <lineage>
        <taxon>Bacteria</taxon>
        <taxon>Pseudomonadati</taxon>
        <taxon>Bacteroidota</taxon>
        <taxon>Cytophagia</taxon>
        <taxon>Cytophagales</taxon>
        <taxon>Persicobacteraceae</taxon>
        <taxon>Fulvitalea</taxon>
    </lineage>
</organism>
<protein>
    <recommendedName>
        <fullName evidence="4">Stage II sporulation protein M</fullName>
    </recommendedName>
</protein>
<keyword evidence="1" id="KW-1133">Transmembrane helix</keyword>
<dbReference type="AlphaFoldDB" id="A0AAU9CVA4"/>
<reference evidence="2 3" key="1">
    <citation type="submission" date="2021-12" db="EMBL/GenBank/DDBJ databases">
        <title>Genome sequencing of bacteria with rrn-lacking chromosome and rrn-plasmid.</title>
        <authorList>
            <person name="Anda M."/>
            <person name="Iwasaki W."/>
        </authorList>
    </citation>
    <scope>NUCLEOTIDE SEQUENCE [LARGE SCALE GENOMIC DNA]</scope>
    <source>
        <strain evidence="2 3">DSM 100852</strain>
    </source>
</reference>
<dbReference type="EMBL" id="AP025314">
    <property type="protein sequence ID" value="BDD10419.1"/>
    <property type="molecule type" value="Genomic_DNA"/>
</dbReference>
<feature type="transmembrane region" description="Helical" evidence="1">
    <location>
        <begin position="214"/>
        <end position="240"/>
    </location>
</feature>
<accession>A0AAU9CVA4</accession>
<dbReference type="PANTHER" id="PTHR35337">
    <property type="entry name" value="SLR1478 PROTEIN"/>
    <property type="match status" value="1"/>
</dbReference>
<evidence type="ECO:0000313" key="2">
    <source>
        <dbReference type="EMBL" id="BDD10419.1"/>
    </source>
</evidence>
<name>A0AAU9CVA4_9BACT</name>
<dbReference type="RefSeq" id="WP_338391976.1">
    <property type="nucleotide sequence ID" value="NZ_AP025314.1"/>
</dbReference>
<evidence type="ECO:0008006" key="4">
    <source>
        <dbReference type="Google" id="ProtNLM"/>
    </source>
</evidence>
<proteinExistence type="predicted"/>
<dbReference type="KEGG" id="fax:FUAX_28510"/>
<feature type="transmembrane region" description="Helical" evidence="1">
    <location>
        <begin position="261"/>
        <end position="282"/>
    </location>
</feature>
<feature type="transmembrane region" description="Helical" evidence="1">
    <location>
        <begin position="399"/>
        <end position="424"/>
    </location>
</feature>
<feature type="transmembrane region" description="Helical" evidence="1">
    <location>
        <begin position="288"/>
        <end position="307"/>
    </location>
</feature>
<sequence length="607" mass="67660">MKESNFIKNNTDKWQTLEDHINTKDQDPDKLSKSFIQITDDLSFSRTYYKHRSIRLYLNSLSKKLFSGIYRQRGLKWKAVADFWKEELPLISYHSRKEYLVSLVVFLLAVLVGVFSTIQEPEFTRQILGDRYVDMTLRNIEKGDPAAVYKDSDAVGMAIRIGANNLKVTVLTYASGLFAALGCIFVLIGNGVMLGTFQTMFYNEGVLGESFLAIWQHGAVEISSIVIAGGAGLVLGKGLIFPGTYSRGQALRIGALRSVKILMGLIPLIVFAAIVESFITRLTDVPDILRALSIAISFGFMYFYFVWYPKKVYVSLGEEADRAEEIPYREEKPPRLGDLLTAGECLSETIRWASSRIGKVLAGILPAAIAGAVLVQVFGDDSVMLMDIKGDPIGLFSPLQVNIPATVRASVIFLLVASALWSYCRTLSSLRNGAPFFKEFLRVSPFAVTLALPFFLPHVSLSWLLFGLQFFSVSIIVAHILRKQKGEAFKLAFRLVRSNIGKILGALTLVGIINLLLYMLITTPAFGLQAYLFGYLISDDFAYKAQLTAGLMHAIKFMVVGLGIYLALSQNLFCYHSIKERYTSCDLLRRLEGLGTRKSYRGIAREN</sequence>